<name>A0AAV4BS32_9GAST</name>
<dbReference type="AlphaFoldDB" id="A0AAV4BS32"/>
<evidence type="ECO:0000313" key="1">
    <source>
        <dbReference type="EMBL" id="GFO21871.1"/>
    </source>
</evidence>
<organism evidence="1 2">
    <name type="scientific">Plakobranchus ocellatus</name>
    <dbReference type="NCBI Taxonomy" id="259542"/>
    <lineage>
        <taxon>Eukaryota</taxon>
        <taxon>Metazoa</taxon>
        <taxon>Spiralia</taxon>
        <taxon>Lophotrochozoa</taxon>
        <taxon>Mollusca</taxon>
        <taxon>Gastropoda</taxon>
        <taxon>Heterobranchia</taxon>
        <taxon>Euthyneura</taxon>
        <taxon>Panpulmonata</taxon>
        <taxon>Sacoglossa</taxon>
        <taxon>Placobranchoidea</taxon>
        <taxon>Plakobranchidae</taxon>
        <taxon>Plakobranchus</taxon>
    </lineage>
</organism>
<gene>
    <name evidence="1" type="ORF">PoB_004837600</name>
</gene>
<reference evidence="1 2" key="1">
    <citation type="journal article" date="2021" name="Elife">
        <title>Chloroplast acquisition without the gene transfer in kleptoplastic sea slugs, Plakobranchus ocellatus.</title>
        <authorList>
            <person name="Maeda T."/>
            <person name="Takahashi S."/>
            <person name="Yoshida T."/>
            <person name="Shimamura S."/>
            <person name="Takaki Y."/>
            <person name="Nagai Y."/>
            <person name="Toyoda A."/>
            <person name="Suzuki Y."/>
            <person name="Arimoto A."/>
            <person name="Ishii H."/>
            <person name="Satoh N."/>
            <person name="Nishiyama T."/>
            <person name="Hasebe M."/>
            <person name="Maruyama T."/>
            <person name="Minagawa J."/>
            <person name="Obokata J."/>
            <person name="Shigenobu S."/>
        </authorList>
    </citation>
    <scope>NUCLEOTIDE SEQUENCE [LARGE SCALE GENOMIC DNA]</scope>
</reference>
<comment type="caution">
    <text evidence="1">The sequence shown here is derived from an EMBL/GenBank/DDBJ whole genome shotgun (WGS) entry which is preliminary data.</text>
</comment>
<keyword evidence="2" id="KW-1185">Reference proteome</keyword>
<accession>A0AAV4BS32</accession>
<protein>
    <submittedName>
        <fullName evidence="1">Uncharacterized protein</fullName>
    </submittedName>
</protein>
<dbReference type="EMBL" id="BLXT01005284">
    <property type="protein sequence ID" value="GFO21871.1"/>
    <property type="molecule type" value="Genomic_DNA"/>
</dbReference>
<evidence type="ECO:0000313" key="2">
    <source>
        <dbReference type="Proteomes" id="UP000735302"/>
    </source>
</evidence>
<dbReference type="Proteomes" id="UP000735302">
    <property type="component" value="Unassembled WGS sequence"/>
</dbReference>
<proteinExistence type="predicted"/>
<sequence length="117" mass="13484">MFWPRLHHRLRRGEPSNRIQLVSQHSLITVTSQGQKALSRLVLASEHYHYLRSGEKDVDTGANDQPASYQWPLTDEKTAQHGAQSACWLKPRRMNRDISHYLSRIATDVCQNVARAH</sequence>